<dbReference type="Gene3D" id="3.40.50.410">
    <property type="entry name" value="von Willebrand factor, type A domain"/>
    <property type="match status" value="1"/>
</dbReference>
<evidence type="ECO:0000313" key="11">
    <source>
        <dbReference type="Proteomes" id="UP001142489"/>
    </source>
</evidence>
<feature type="signal peptide" evidence="6">
    <location>
        <begin position="1"/>
        <end position="17"/>
    </location>
</feature>
<accession>A0A9Q0XKN4</accession>
<dbReference type="InterPro" id="IPR056475">
    <property type="entry name" value="GBD_Hemicentin/VWA7"/>
</dbReference>
<keyword evidence="3 6" id="KW-0732">Signal</keyword>
<dbReference type="EMBL" id="JAPFRF010000011">
    <property type="protein sequence ID" value="KAJ7317361.1"/>
    <property type="molecule type" value="Genomic_DNA"/>
</dbReference>
<evidence type="ECO:0000256" key="4">
    <source>
        <dbReference type="ARBA" id="ARBA00023180"/>
    </source>
</evidence>
<keyword evidence="2" id="KW-0964">Secreted</keyword>
<proteinExistence type="predicted"/>
<dbReference type="Pfam" id="PF25106">
    <property type="entry name" value="VWA_4"/>
    <property type="match status" value="1"/>
</dbReference>
<evidence type="ECO:0000256" key="1">
    <source>
        <dbReference type="ARBA" id="ARBA00004613"/>
    </source>
</evidence>
<dbReference type="InterPro" id="IPR056861">
    <property type="entry name" value="HMCN1-like_VWA"/>
</dbReference>
<name>A0A9Q0XKN4_9SAUR</name>
<dbReference type="InterPro" id="IPR036465">
    <property type="entry name" value="vWFA_dom_sf"/>
</dbReference>
<feature type="region of interest" description="Disordered" evidence="5">
    <location>
        <begin position="241"/>
        <end position="270"/>
    </location>
</feature>
<feature type="domain" description="VWA7 N-terminal" evidence="9">
    <location>
        <begin position="74"/>
        <end position="292"/>
    </location>
</feature>
<protein>
    <recommendedName>
        <fullName evidence="12">von Willebrand factor A domain-containing protein 7</fullName>
    </recommendedName>
</protein>
<dbReference type="AlphaFoldDB" id="A0A9Q0XKN4"/>
<evidence type="ECO:0000259" key="7">
    <source>
        <dbReference type="Pfam" id="PF23560"/>
    </source>
</evidence>
<evidence type="ECO:0000256" key="6">
    <source>
        <dbReference type="SAM" id="SignalP"/>
    </source>
</evidence>
<keyword evidence="4" id="KW-0325">Glycoprotein</keyword>
<dbReference type="Pfam" id="PF23560">
    <property type="entry name" value="GBD_Hemicentin"/>
    <property type="match status" value="1"/>
</dbReference>
<keyword evidence="11" id="KW-1185">Reference proteome</keyword>
<dbReference type="CDD" id="cd00198">
    <property type="entry name" value="vWFA"/>
    <property type="match status" value="1"/>
</dbReference>
<evidence type="ECO:0000256" key="2">
    <source>
        <dbReference type="ARBA" id="ARBA00022525"/>
    </source>
</evidence>
<dbReference type="PANTHER" id="PTHR14905:SF21">
    <property type="entry name" value="VWFA DOMAIN-CONTAINING PROTEIN"/>
    <property type="match status" value="1"/>
</dbReference>
<feature type="domain" description="Hemicentin/VWA7 galactose-binding" evidence="7">
    <location>
        <begin position="514"/>
        <end position="600"/>
    </location>
</feature>
<dbReference type="Pfam" id="PF25107">
    <property type="entry name" value="VWA7_N"/>
    <property type="match status" value="1"/>
</dbReference>
<dbReference type="InterPro" id="IPR056862">
    <property type="entry name" value="VWA7_N"/>
</dbReference>
<dbReference type="OrthoDB" id="5985519at2759"/>
<evidence type="ECO:0008006" key="12">
    <source>
        <dbReference type="Google" id="ProtNLM"/>
    </source>
</evidence>
<sequence length="927" mass="99900">MLPEGLPFLLCLGAVSGFLPNRESRGITPSDITDADITEIGVLRAVASYMEKNPLPGKPPMAPGELENMMPLNATGLFKAYFQADVSPSRLVKAIEEIVMGNNQVEQHHAEDSSYFFYCEEITKSIAKLRNLRASVLSGLKGSVNSSALESARLNTGKALHVLQKFYSNTNWVEMGNSKPYKHLLNPASRAFPTAPASKDTCRDCSKPSGSRWYICDDNMLVNDMLTSGYKLSGSCPTKPKGKCGHGGRTDPTQNFSPKGGINKETSQPQLSPHFHLHKEAAELAIQATRDFFVADGFGLLDQLGKEIFRTFFSLEGYSLTFAIDTTGSMSDDIAQVKTTAINLLHKYSGSPDAPHNYILVPFNDPDVGPVQKTNDVDQLKSYISSLEATGGGDCPEMSLTGLKLALQESLPRSKIFSFTDAGAKDAALKDEIKVLIDSSGSEVSYALTGYCASRKRRSVPEPATARRSFANLYEELAAYSGGYYAMTTKSQLSQILGIMELSLNAAPVKVAHSRLDGTRFSFPVDETLTEISVSVKSLSSSGFSMMVQQPSGAPSAAVRTVINTDSHKVVKVSPIGVQGSWSVVVSPGGSYEVEIGGKSLLDFSYQIMQEQNEYTLPIQGRPVKGSDYTVSIKLMGESGGITVQRLVTLSELGVPIDSISLNQSSDALGNPLATALMALRAPATLLMVEGLSPRGFPFSRVNTDPISTESVQIVSLPNQNITTSPGKSLEVSVVVVNDGATASFSFDVKDDMSFLRSFTPTGAVLDPGQNVTLTATFVPAVDSSTFASSIATFTAKSSLAQNYLKLPIVVIPEVALETDETPPTHHLLDFYMPCIGRFQQQPTCSRHTWSMRFFAMDAQSTITLRAKPNPSGLSCSPQGTETDNNLMCQYSSDCCSPFVEVVISDENGNSNTIALDYRRSRPPAAA</sequence>
<feature type="chain" id="PRO_5040269452" description="von Willebrand factor A domain-containing protein 7" evidence="6">
    <location>
        <begin position="18"/>
        <end position="927"/>
    </location>
</feature>
<dbReference type="PANTHER" id="PTHR14905">
    <property type="entry name" value="NG37"/>
    <property type="match status" value="1"/>
</dbReference>
<evidence type="ECO:0000259" key="9">
    <source>
        <dbReference type="Pfam" id="PF25107"/>
    </source>
</evidence>
<evidence type="ECO:0000313" key="10">
    <source>
        <dbReference type="EMBL" id="KAJ7317361.1"/>
    </source>
</evidence>
<dbReference type="SUPFAM" id="SSF53300">
    <property type="entry name" value="vWA-like"/>
    <property type="match status" value="1"/>
</dbReference>
<evidence type="ECO:0000256" key="5">
    <source>
        <dbReference type="SAM" id="MobiDB-lite"/>
    </source>
</evidence>
<dbReference type="InterPro" id="IPR052577">
    <property type="entry name" value="VWA7"/>
</dbReference>
<comment type="caution">
    <text evidence="10">The sequence shown here is derived from an EMBL/GenBank/DDBJ whole genome shotgun (WGS) entry which is preliminary data.</text>
</comment>
<evidence type="ECO:0000259" key="8">
    <source>
        <dbReference type="Pfam" id="PF25106"/>
    </source>
</evidence>
<organism evidence="10 11">
    <name type="scientific">Phrynocephalus forsythii</name>
    <dbReference type="NCBI Taxonomy" id="171643"/>
    <lineage>
        <taxon>Eukaryota</taxon>
        <taxon>Metazoa</taxon>
        <taxon>Chordata</taxon>
        <taxon>Craniata</taxon>
        <taxon>Vertebrata</taxon>
        <taxon>Euteleostomi</taxon>
        <taxon>Lepidosauria</taxon>
        <taxon>Squamata</taxon>
        <taxon>Bifurcata</taxon>
        <taxon>Unidentata</taxon>
        <taxon>Episquamata</taxon>
        <taxon>Toxicofera</taxon>
        <taxon>Iguania</taxon>
        <taxon>Acrodonta</taxon>
        <taxon>Agamidae</taxon>
        <taxon>Agaminae</taxon>
        <taxon>Phrynocephalus</taxon>
    </lineage>
</organism>
<dbReference type="GO" id="GO:0005576">
    <property type="term" value="C:extracellular region"/>
    <property type="evidence" value="ECO:0007669"/>
    <property type="project" value="UniProtKB-SubCell"/>
</dbReference>
<reference evidence="10" key="1">
    <citation type="journal article" date="2023" name="DNA Res.">
        <title>Chromosome-level genome assembly of Phrynocephalus forsythii using third-generation DNA sequencing and Hi-C analysis.</title>
        <authorList>
            <person name="Qi Y."/>
            <person name="Zhao W."/>
            <person name="Zhao Y."/>
            <person name="Niu C."/>
            <person name="Cao S."/>
            <person name="Zhang Y."/>
        </authorList>
    </citation>
    <scope>NUCLEOTIDE SEQUENCE</scope>
    <source>
        <tissue evidence="10">Muscle</tissue>
    </source>
</reference>
<dbReference type="Proteomes" id="UP001142489">
    <property type="component" value="Unassembled WGS sequence"/>
</dbReference>
<feature type="domain" description="Hemicentin-1-like von Willebrand factor A" evidence="8">
    <location>
        <begin position="319"/>
        <end position="490"/>
    </location>
</feature>
<evidence type="ECO:0000256" key="3">
    <source>
        <dbReference type="ARBA" id="ARBA00022729"/>
    </source>
</evidence>
<comment type="subcellular location">
    <subcellularLocation>
        <location evidence="1">Secreted</location>
    </subcellularLocation>
</comment>
<gene>
    <name evidence="10" type="ORF">JRQ81_003523</name>
</gene>